<dbReference type="AlphaFoldDB" id="A0A382X5V6"/>
<sequence>MSKLFQTLTVNVLTGSTYWQQPQETAKDAVLHAIKRTRNPADMFIYDVSYGEGNPRKITLIKTILHPKEEDE</sequence>
<protein>
    <submittedName>
        <fullName evidence="1">Uncharacterized protein</fullName>
    </submittedName>
</protein>
<gene>
    <name evidence="1" type="ORF">METZ01_LOCUS419104</name>
</gene>
<reference evidence="1" key="1">
    <citation type="submission" date="2018-05" db="EMBL/GenBank/DDBJ databases">
        <authorList>
            <person name="Lanie J.A."/>
            <person name="Ng W.-L."/>
            <person name="Kazmierczak K.M."/>
            <person name="Andrzejewski T.M."/>
            <person name="Davidsen T.M."/>
            <person name="Wayne K.J."/>
            <person name="Tettelin H."/>
            <person name="Glass J.I."/>
            <person name="Rusch D."/>
            <person name="Podicherti R."/>
            <person name="Tsui H.-C.T."/>
            <person name="Winkler M.E."/>
        </authorList>
    </citation>
    <scope>NUCLEOTIDE SEQUENCE</scope>
</reference>
<accession>A0A382X5V6</accession>
<evidence type="ECO:0000313" key="1">
    <source>
        <dbReference type="EMBL" id="SVD66250.1"/>
    </source>
</evidence>
<proteinExistence type="predicted"/>
<name>A0A382X5V6_9ZZZZ</name>
<organism evidence="1">
    <name type="scientific">marine metagenome</name>
    <dbReference type="NCBI Taxonomy" id="408172"/>
    <lineage>
        <taxon>unclassified sequences</taxon>
        <taxon>metagenomes</taxon>
        <taxon>ecological metagenomes</taxon>
    </lineage>
</organism>
<dbReference type="EMBL" id="UINC01165066">
    <property type="protein sequence ID" value="SVD66250.1"/>
    <property type="molecule type" value="Genomic_DNA"/>
</dbReference>